<dbReference type="GO" id="GO:0003677">
    <property type="term" value="F:DNA binding"/>
    <property type="evidence" value="ECO:0007669"/>
    <property type="project" value="UniProtKB-KW"/>
</dbReference>
<dbReference type="CDD" id="cd17535">
    <property type="entry name" value="REC_NarL-like"/>
    <property type="match status" value="1"/>
</dbReference>
<dbReference type="PROSITE" id="PS50043">
    <property type="entry name" value="HTH_LUXR_2"/>
    <property type="match status" value="1"/>
</dbReference>
<name>A0A084TM23_9FLAO</name>
<accession>A0A084TM23</accession>
<gene>
    <name evidence="6" type="ORF">IA57_02475</name>
</gene>
<evidence type="ECO:0000256" key="3">
    <source>
        <dbReference type="PROSITE-ProRule" id="PRU00169"/>
    </source>
</evidence>
<keyword evidence="1" id="KW-0597">Phosphoprotein</keyword>
<sequence>MIKLLVVDNHPIVRKGIELLFLSSPNIKVVGGVGNGEAIFEFLRYNPADVILCEVDLPKLNGITALRRLTKEFPNIKVLMFTSQPEEIYALNTIKAGAAGYLSKTANIITLKEAITKVSQGETFLSPNLNEQLTYRRKINRRSGSFYKKLSTREIEVLKLLSAGKKNKEIAQELEINEKTVSTYKSRLMKKLDVNNIVDLVNRAKLLDV</sequence>
<keyword evidence="7" id="KW-1185">Reference proteome</keyword>
<evidence type="ECO:0000313" key="7">
    <source>
        <dbReference type="Proteomes" id="UP000028521"/>
    </source>
</evidence>
<reference evidence="7" key="2">
    <citation type="submission" date="2014-07" db="EMBL/GenBank/DDBJ databases">
        <title>Genome sequence of Mangrovimonas yunxiaonensis.</title>
        <authorList>
            <person name="Li Y."/>
            <person name="Zheng T."/>
        </authorList>
    </citation>
    <scope>NUCLEOTIDE SEQUENCE [LARGE SCALE GENOMIC DNA]</scope>
    <source>
        <strain evidence="7">LY01</strain>
    </source>
</reference>
<dbReference type="PANTHER" id="PTHR43214:SF43">
    <property type="entry name" value="TWO-COMPONENT RESPONSE REGULATOR"/>
    <property type="match status" value="1"/>
</dbReference>
<dbReference type="SMART" id="SM00448">
    <property type="entry name" value="REC"/>
    <property type="match status" value="1"/>
</dbReference>
<comment type="caution">
    <text evidence="6">The sequence shown here is derived from an EMBL/GenBank/DDBJ whole genome shotgun (WGS) entry which is preliminary data.</text>
</comment>
<organism evidence="6 7">
    <name type="scientific">Mangrovimonas yunxiaonensis</name>
    <dbReference type="NCBI Taxonomy" id="1197477"/>
    <lineage>
        <taxon>Bacteria</taxon>
        <taxon>Pseudomonadati</taxon>
        <taxon>Bacteroidota</taxon>
        <taxon>Flavobacteriia</taxon>
        <taxon>Flavobacteriales</taxon>
        <taxon>Flavobacteriaceae</taxon>
        <taxon>Mangrovimonas</taxon>
    </lineage>
</organism>
<dbReference type="PANTHER" id="PTHR43214">
    <property type="entry name" value="TWO-COMPONENT RESPONSE REGULATOR"/>
    <property type="match status" value="1"/>
</dbReference>
<dbReference type="Gene3D" id="3.40.50.2300">
    <property type="match status" value="1"/>
</dbReference>
<dbReference type="Proteomes" id="UP000028521">
    <property type="component" value="Unassembled WGS sequence"/>
</dbReference>
<proteinExistence type="predicted"/>
<protein>
    <submittedName>
        <fullName evidence="6">Ligand-binding protein SH3</fullName>
    </submittedName>
</protein>
<evidence type="ECO:0000256" key="1">
    <source>
        <dbReference type="ARBA" id="ARBA00022553"/>
    </source>
</evidence>
<reference evidence="6 7" key="1">
    <citation type="journal article" date="2014" name="Genome Announc.">
        <title>Draft Genome Sequence of the Algicidal Bacterium Mangrovimonas yunxiaonensis Strain LY01.</title>
        <authorList>
            <person name="Li Y."/>
            <person name="Zhu H."/>
            <person name="Li C."/>
            <person name="Zhang H."/>
            <person name="Chen Z."/>
            <person name="Zheng W."/>
            <person name="Xu H."/>
            <person name="Zheng T."/>
        </authorList>
    </citation>
    <scope>NUCLEOTIDE SEQUENCE [LARGE SCALE GENOMIC DNA]</scope>
    <source>
        <strain evidence="6 7">LY01</strain>
    </source>
</reference>
<dbReference type="PRINTS" id="PR00038">
    <property type="entry name" value="HTHLUXR"/>
</dbReference>
<dbReference type="SUPFAM" id="SSF52172">
    <property type="entry name" value="CheY-like"/>
    <property type="match status" value="1"/>
</dbReference>
<keyword evidence="2" id="KW-0238">DNA-binding</keyword>
<dbReference type="STRING" id="1197477.IA57_02475"/>
<evidence type="ECO:0000259" key="5">
    <source>
        <dbReference type="PROSITE" id="PS50110"/>
    </source>
</evidence>
<dbReference type="InterPro" id="IPR000792">
    <property type="entry name" value="Tscrpt_reg_LuxR_C"/>
</dbReference>
<dbReference type="SMART" id="SM00421">
    <property type="entry name" value="HTH_LUXR"/>
    <property type="match status" value="1"/>
</dbReference>
<comment type="caution">
    <text evidence="3">Lacks conserved residue(s) required for the propagation of feature annotation.</text>
</comment>
<dbReference type="InterPro" id="IPR016032">
    <property type="entry name" value="Sig_transdc_resp-reg_C-effctor"/>
</dbReference>
<dbReference type="OrthoDB" id="1013073at2"/>
<evidence type="ECO:0000259" key="4">
    <source>
        <dbReference type="PROSITE" id="PS50043"/>
    </source>
</evidence>
<dbReference type="SUPFAM" id="SSF46894">
    <property type="entry name" value="C-terminal effector domain of the bipartite response regulators"/>
    <property type="match status" value="1"/>
</dbReference>
<dbReference type="InterPro" id="IPR011006">
    <property type="entry name" value="CheY-like_superfamily"/>
</dbReference>
<dbReference type="InterPro" id="IPR058245">
    <property type="entry name" value="NreC/VraR/RcsB-like_REC"/>
</dbReference>
<dbReference type="EMBL" id="JPFK01000003">
    <property type="protein sequence ID" value="KFB01759.1"/>
    <property type="molecule type" value="Genomic_DNA"/>
</dbReference>
<dbReference type="eggNOG" id="COG2197">
    <property type="taxonomic scope" value="Bacteria"/>
</dbReference>
<dbReference type="InterPro" id="IPR001789">
    <property type="entry name" value="Sig_transdc_resp-reg_receiver"/>
</dbReference>
<feature type="domain" description="HTH luxR-type" evidence="4">
    <location>
        <begin position="143"/>
        <end position="208"/>
    </location>
</feature>
<dbReference type="PROSITE" id="PS50110">
    <property type="entry name" value="RESPONSE_REGULATORY"/>
    <property type="match status" value="1"/>
</dbReference>
<dbReference type="RefSeq" id="WP_036118874.1">
    <property type="nucleotide sequence ID" value="NZ_BMET01000002.1"/>
</dbReference>
<feature type="domain" description="Response regulatory" evidence="5">
    <location>
        <begin position="3"/>
        <end position="119"/>
    </location>
</feature>
<dbReference type="Pfam" id="PF00072">
    <property type="entry name" value="Response_reg"/>
    <property type="match status" value="1"/>
</dbReference>
<dbReference type="CDD" id="cd06170">
    <property type="entry name" value="LuxR_C_like"/>
    <property type="match status" value="1"/>
</dbReference>
<dbReference type="GO" id="GO:0006355">
    <property type="term" value="P:regulation of DNA-templated transcription"/>
    <property type="evidence" value="ECO:0007669"/>
    <property type="project" value="InterPro"/>
</dbReference>
<evidence type="ECO:0000313" key="6">
    <source>
        <dbReference type="EMBL" id="KFB01759.1"/>
    </source>
</evidence>
<dbReference type="InterPro" id="IPR039420">
    <property type="entry name" value="WalR-like"/>
</dbReference>
<dbReference type="AlphaFoldDB" id="A0A084TM23"/>
<evidence type="ECO:0000256" key="2">
    <source>
        <dbReference type="ARBA" id="ARBA00023125"/>
    </source>
</evidence>
<dbReference type="GO" id="GO:0000160">
    <property type="term" value="P:phosphorelay signal transduction system"/>
    <property type="evidence" value="ECO:0007669"/>
    <property type="project" value="InterPro"/>
</dbReference>
<dbReference type="PROSITE" id="PS00622">
    <property type="entry name" value="HTH_LUXR_1"/>
    <property type="match status" value="1"/>
</dbReference>
<dbReference type="Pfam" id="PF00196">
    <property type="entry name" value="GerE"/>
    <property type="match status" value="1"/>
</dbReference>